<evidence type="ECO:0000313" key="1">
    <source>
        <dbReference type="EMBL" id="SHE42907.1"/>
    </source>
</evidence>
<evidence type="ECO:0000313" key="2">
    <source>
        <dbReference type="Proteomes" id="UP000184114"/>
    </source>
</evidence>
<sequence length="54" mass="6147">MENICMLFINCHLLLIGTQAFAVKDSDVKEFYGDNPVNSLREQVGETEILEVRC</sequence>
<dbReference type="GeneID" id="90996703"/>
<proteinExistence type="predicted"/>
<dbReference type="EMBL" id="FQTY01000002">
    <property type="protein sequence ID" value="SHE42907.1"/>
    <property type="molecule type" value="Genomic_DNA"/>
</dbReference>
<reference evidence="2" key="1">
    <citation type="submission" date="2016-11" db="EMBL/GenBank/DDBJ databases">
        <authorList>
            <person name="Varghese N."/>
            <person name="Submissions S."/>
        </authorList>
    </citation>
    <scope>NUCLEOTIDE SEQUENCE [LARGE SCALE GENOMIC DNA]</scope>
    <source>
        <strain evidence="2">DSM 18095</strain>
    </source>
</reference>
<protein>
    <submittedName>
        <fullName evidence="1">Uncharacterized protein</fullName>
    </submittedName>
</protein>
<dbReference type="AlphaFoldDB" id="A0A1M4TF34"/>
<name>A0A1M4TF34_9FIRM</name>
<keyword evidence="2" id="KW-1185">Reference proteome</keyword>
<organism evidence="1 2">
    <name type="scientific">Tissierella praeacuta DSM 18095</name>
    <dbReference type="NCBI Taxonomy" id="1123404"/>
    <lineage>
        <taxon>Bacteria</taxon>
        <taxon>Bacillati</taxon>
        <taxon>Bacillota</taxon>
        <taxon>Tissierellia</taxon>
        <taxon>Tissierellales</taxon>
        <taxon>Tissierellaceae</taxon>
        <taxon>Tissierella</taxon>
    </lineage>
</organism>
<gene>
    <name evidence="1" type="ORF">SAMN02745784_00640</name>
</gene>
<accession>A0A1M4TF34</accession>
<dbReference type="Proteomes" id="UP000184114">
    <property type="component" value="Unassembled WGS sequence"/>
</dbReference>
<dbReference type="RefSeq" id="WP_159429158.1">
    <property type="nucleotide sequence ID" value="NZ_FQTY01000002.1"/>
</dbReference>